<reference evidence="1 2" key="1">
    <citation type="submission" date="2023-07" db="EMBL/GenBank/DDBJ databases">
        <title>Genomic Encyclopedia of Type Strains, Phase IV (KMG-IV): sequencing the most valuable type-strain genomes for metagenomic binning, comparative biology and taxonomic classification.</title>
        <authorList>
            <person name="Goeker M."/>
        </authorList>
    </citation>
    <scope>NUCLEOTIDE SEQUENCE [LARGE SCALE GENOMIC DNA]</scope>
    <source>
        <strain evidence="1 2">DSM 17273</strain>
    </source>
</reference>
<accession>A0AA90TXL5</accession>
<protein>
    <submittedName>
        <fullName evidence="1">Uncharacterized protein</fullName>
    </submittedName>
</protein>
<evidence type="ECO:0000313" key="2">
    <source>
        <dbReference type="Proteomes" id="UP001185015"/>
    </source>
</evidence>
<dbReference type="Proteomes" id="UP001185015">
    <property type="component" value="Unassembled WGS sequence"/>
</dbReference>
<dbReference type="EMBL" id="JAVDQI010000001">
    <property type="protein sequence ID" value="MDR6221683.1"/>
    <property type="molecule type" value="Genomic_DNA"/>
</dbReference>
<proteinExistence type="predicted"/>
<name>A0AA90TXL5_9EURY</name>
<evidence type="ECO:0000313" key="1">
    <source>
        <dbReference type="EMBL" id="MDR6221683.1"/>
    </source>
</evidence>
<keyword evidence="2" id="KW-1185">Reference proteome</keyword>
<organism evidence="1 2">
    <name type="scientific">Methanococcoides alaskense</name>
    <dbReference type="NCBI Taxonomy" id="325778"/>
    <lineage>
        <taxon>Archaea</taxon>
        <taxon>Methanobacteriati</taxon>
        <taxon>Methanobacteriota</taxon>
        <taxon>Stenosarchaea group</taxon>
        <taxon>Methanomicrobia</taxon>
        <taxon>Methanosarcinales</taxon>
        <taxon>Methanosarcinaceae</taxon>
        <taxon>Methanococcoides</taxon>
    </lineage>
</organism>
<sequence>MDLNENLFILSENIQNLIENKYLDGEEKEIIAQ</sequence>
<comment type="caution">
    <text evidence="1">The sequence shown here is derived from an EMBL/GenBank/DDBJ whole genome shotgun (WGS) entry which is preliminary data.</text>
</comment>
<gene>
    <name evidence="1" type="ORF">J2750_000115</name>
</gene>
<dbReference type="AlphaFoldDB" id="A0AA90TXL5"/>